<organism evidence="3 4">
    <name type="scientific">Acinetobacter chinensis</name>
    <dbReference type="NCBI Taxonomy" id="2004650"/>
    <lineage>
        <taxon>Bacteria</taxon>
        <taxon>Pseudomonadati</taxon>
        <taxon>Pseudomonadota</taxon>
        <taxon>Gammaproteobacteria</taxon>
        <taxon>Moraxellales</taxon>
        <taxon>Moraxellaceae</taxon>
        <taxon>Acinetobacter</taxon>
    </lineage>
</organism>
<dbReference type="EMBL" id="JASVDY010000008">
    <property type="protein sequence ID" value="MDV2470367.1"/>
    <property type="molecule type" value="Genomic_DNA"/>
</dbReference>
<feature type="domain" description="Serine aminopeptidase S33" evidence="2">
    <location>
        <begin position="74"/>
        <end position="314"/>
    </location>
</feature>
<protein>
    <submittedName>
        <fullName evidence="3">Alpha/beta hydrolase</fullName>
    </submittedName>
</protein>
<dbReference type="InterPro" id="IPR000073">
    <property type="entry name" value="AB_hydrolase_1"/>
</dbReference>
<dbReference type="GO" id="GO:0016787">
    <property type="term" value="F:hydrolase activity"/>
    <property type="evidence" value="ECO:0007669"/>
    <property type="project" value="UniProtKB-KW"/>
</dbReference>
<dbReference type="RefSeq" id="WP_317085094.1">
    <property type="nucleotide sequence ID" value="NZ_JASVDY010000008.1"/>
</dbReference>
<evidence type="ECO:0000259" key="2">
    <source>
        <dbReference type="Pfam" id="PF12146"/>
    </source>
</evidence>
<evidence type="ECO:0000313" key="4">
    <source>
        <dbReference type="Proteomes" id="UP001278188"/>
    </source>
</evidence>
<sequence length="339" mass="37912">MLIKRMLMTFMVCLSTSGWAAVSTENFYTEQDAWKNLQKRMPASYQLNENSLPQESFWSWKNYRIHVDAYLNPEAKAKIILLHGVGTNGRQMSLVLGHPLAQAGYETMALDLPGYGLSTYPSKSAIRYEDWIQVVSDFVDAEAEKDQRPIFLYGLSAGGMLTLHVAMQNKNIKGVIGMTFLDQQQLKVKKGTMHFSGFSPILLPGMKLGATLPVINRTLLPMSLVSKMSRLTNDPEALAIMLKDKTSAGNAMSIGFLSSYMNYKPEMSIAAFTQCPVLLTQPAEDHWTPLELSQPVMAHLSVPHQIVMLPRGGHYPMEKEALDQLRDSSIAFIQQYTTP</sequence>
<gene>
    <name evidence="3" type="ORF">QR674_15415</name>
</gene>
<evidence type="ECO:0000256" key="1">
    <source>
        <dbReference type="SAM" id="SignalP"/>
    </source>
</evidence>
<dbReference type="Proteomes" id="UP001278188">
    <property type="component" value="Unassembled WGS sequence"/>
</dbReference>
<dbReference type="PANTHER" id="PTHR46438">
    <property type="entry name" value="ALPHA/BETA-HYDROLASES SUPERFAMILY PROTEIN"/>
    <property type="match status" value="1"/>
</dbReference>
<accession>A0ABU3WKJ8</accession>
<evidence type="ECO:0000313" key="3">
    <source>
        <dbReference type="EMBL" id="MDV2470367.1"/>
    </source>
</evidence>
<feature type="chain" id="PRO_5046746802" evidence="1">
    <location>
        <begin position="21"/>
        <end position="339"/>
    </location>
</feature>
<dbReference type="PRINTS" id="PR00111">
    <property type="entry name" value="ABHYDROLASE"/>
</dbReference>
<comment type="caution">
    <text evidence="3">The sequence shown here is derived from an EMBL/GenBank/DDBJ whole genome shotgun (WGS) entry which is preliminary data.</text>
</comment>
<dbReference type="Gene3D" id="3.40.50.1820">
    <property type="entry name" value="alpha/beta hydrolase"/>
    <property type="match status" value="1"/>
</dbReference>
<dbReference type="InterPro" id="IPR022742">
    <property type="entry name" value="Hydrolase_4"/>
</dbReference>
<keyword evidence="3" id="KW-0378">Hydrolase</keyword>
<keyword evidence="4" id="KW-1185">Reference proteome</keyword>
<dbReference type="InterPro" id="IPR029058">
    <property type="entry name" value="AB_hydrolase_fold"/>
</dbReference>
<dbReference type="Pfam" id="PF12146">
    <property type="entry name" value="Hydrolase_4"/>
    <property type="match status" value="1"/>
</dbReference>
<feature type="signal peptide" evidence="1">
    <location>
        <begin position="1"/>
        <end position="20"/>
    </location>
</feature>
<dbReference type="SUPFAM" id="SSF53474">
    <property type="entry name" value="alpha/beta-Hydrolases"/>
    <property type="match status" value="1"/>
</dbReference>
<proteinExistence type="predicted"/>
<name>A0ABU3WKJ8_9GAMM</name>
<reference evidence="3 4" key="1">
    <citation type="submission" date="2023-06" db="EMBL/GenBank/DDBJ databases">
        <title>Genomic Analysis of Acinetobacter Strains Recovered from South Australian Aquatic Samples provides Insights into the Circulation of Antibiotic Resistance determinants in the Environment.</title>
        <authorList>
            <person name="Tobin L."/>
            <person name="Jarocki V.M."/>
            <person name="Kenyon J."/>
            <person name="Drigo B."/>
            <person name="Donner E."/>
            <person name="Djordjevic S.P."/>
            <person name="Hamidian M."/>
        </authorList>
    </citation>
    <scope>NUCLEOTIDE SEQUENCE [LARGE SCALE GENOMIC DNA]</scope>
    <source>
        <strain evidence="3 4">SAAc652</strain>
    </source>
</reference>
<keyword evidence="1" id="KW-0732">Signal</keyword>